<dbReference type="EMBL" id="MU001640">
    <property type="protein sequence ID" value="KAF2479989.1"/>
    <property type="molecule type" value="Genomic_DNA"/>
</dbReference>
<sequence>MATGKSMTEAWAAASRASKLSGFKKYTVQPSGFWARVNGWFAIDPNRSTGVPLNPLFRNPPPGANDPLEYEDPVTVPAADIAGNPYWKRDNRRSYPKLSVVRQPDVVALLTVGSAAAPKEDVLQIGDAGTKQLVQVKEEGEKGLSAFFQKDASASKGVLDSDGLPPLPVSLHRTRKQYELNDRSRQTYGDKPDGVMYPCRTFV</sequence>
<evidence type="ECO:0000313" key="2">
    <source>
        <dbReference type="Proteomes" id="UP000799767"/>
    </source>
</evidence>
<evidence type="ECO:0000313" key="1">
    <source>
        <dbReference type="EMBL" id="KAF2479989.1"/>
    </source>
</evidence>
<dbReference type="GeneID" id="54475505"/>
<name>A0A6A6PIZ2_9PEZI</name>
<dbReference type="PANTHER" id="PTHR37325:SF1">
    <property type="entry name" value="OXIDOREDUCTASE 21 KDA SUBUNIT, PUTATIVE (AFU_ORTHOLOGUE AFUA_4G05910)-RELATED"/>
    <property type="match status" value="1"/>
</dbReference>
<dbReference type="PIRSF" id="PIRSF022976">
    <property type="entry name" value="NADH_Oxi_21kDa"/>
    <property type="match status" value="1"/>
</dbReference>
<dbReference type="PANTHER" id="PTHR37325">
    <property type="entry name" value="OXIDOREDUCTASE 21 KDA SUBUNIT, PUTATIVE (AFU_ORTHOLOGUE AFUA_4G05910)-RELATED"/>
    <property type="match status" value="1"/>
</dbReference>
<dbReference type="Proteomes" id="UP000799767">
    <property type="component" value="Unassembled WGS sequence"/>
</dbReference>
<dbReference type="InterPro" id="IPR016813">
    <property type="entry name" value="NADH_Ub_cplx-1_21kDa"/>
</dbReference>
<protein>
    <submittedName>
        <fullName evidence="1">Putative NADH-ubiquinone oxidoreductase 21 kDa subunit</fullName>
    </submittedName>
</protein>
<dbReference type="OrthoDB" id="2093493at2759"/>
<keyword evidence="1" id="KW-0830">Ubiquinone</keyword>
<accession>A0A6A6PIZ2</accession>
<organism evidence="1 2">
    <name type="scientific">Neohortaea acidophila</name>
    <dbReference type="NCBI Taxonomy" id="245834"/>
    <lineage>
        <taxon>Eukaryota</taxon>
        <taxon>Fungi</taxon>
        <taxon>Dikarya</taxon>
        <taxon>Ascomycota</taxon>
        <taxon>Pezizomycotina</taxon>
        <taxon>Dothideomycetes</taxon>
        <taxon>Dothideomycetidae</taxon>
        <taxon>Mycosphaerellales</taxon>
        <taxon>Teratosphaeriaceae</taxon>
        <taxon>Neohortaea</taxon>
    </lineage>
</organism>
<reference evidence="1" key="1">
    <citation type="journal article" date="2020" name="Stud. Mycol.">
        <title>101 Dothideomycetes genomes: a test case for predicting lifestyles and emergence of pathogens.</title>
        <authorList>
            <person name="Haridas S."/>
            <person name="Albert R."/>
            <person name="Binder M."/>
            <person name="Bloem J."/>
            <person name="Labutti K."/>
            <person name="Salamov A."/>
            <person name="Andreopoulos B."/>
            <person name="Baker S."/>
            <person name="Barry K."/>
            <person name="Bills G."/>
            <person name="Bluhm B."/>
            <person name="Cannon C."/>
            <person name="Castanera R."/>
            <person name="Culley D."/>
            <person name="Daum C."/>
            <person name="Ezra D."/>
            <person name="Gonzalez J."/>
            <person name="Henrissat B."/>
            <person name="Kuo A."/>
            <person name="Liang C."/>
            <person name="Lipzen A."/>
            <person name="Lutzoni F."/>
            <person name="Magnuson J."/>
            <person name="Mondo S."/>
            <person name="Nolan M."/>
            <person name="Ohm R."/>
            <person name="Pangilinan J."/>
            <person name="Park H.-J."/>
            <person name="Ramirez L."/>
            <person name="Alfaro M."/>
            <person name="Sun H."/>
            <person name="Tritt A."/>
            <person name="Yoshinaga Y."/>
            <person name="Zwiers L.-H."/>
            <person name="Turgeon B."/>
            <person name="Goodwin S."/>
            <person name="Spatafora J."/>
            <person name="Crous P."/>
            <person name="Grigoriev I."/>
        </authorList>
    </citation>
    <scope>NUCLEOTIDE SEQUENCE</scope>
    <source>
        <strain evidence="1">CBS 113389</strain>
    </source>
</reference>
<proteinExistence type="predicted"/>
<dbReference type="RefSeq" id="XP_033586559.1">
    <property type="nucleotide sequence ID" value="XM_033734503.1"/>
</dbReference>
<dbReference type="AlphaFoldDB" id="A0A6A6PIZ2"/>
<gene>
    <name evidence="1" type="ORF">BDY17DRAFT_303030</name>
</gene>
<keyword evidence="2" id="KW-1185">Reference proteome</keyword>
<dbReference type="CDD" id="cd22849">
    <property type="entry name" value="NuzM"/>
    <property type="match status" value="1"/>
</dbReference>